<dbReference type="InParanoid" id="A0A0C3FDT3"/>
<reference evidence="2" key="2">
    <citation type="submission" date="2015-01" db="EMBL/GenBank/DDBJ databases">
        <title>Evolutionary Origins and Diversification of the Mycorrhizal Mutualists.</title>
        <authorList>
            <consortium name="DOE Joint Genome Institute"/>
            <consortium name="Mycorrhizal Genomics Consortium"/>
            <person name="Kohler A."/>
            <person name="Kuo A."/>
            <person name="Nagy L.G."/>
            <person name="Floudas D."/>
            <person name="Copeland A."/>
            <person name="Barry K.W."/>
            <person name="Cichocki N."/>
            <person name="Veneault-Fourrey C."/>
            <person name="LaButti K."/>
            <person name="Lindquist E.A."/>
            <person name="Lipzen A."/>
            <person name="Lundell T."/>
            <person name="Morin E."/>
            <person name="Murat C."/>
            <person name="Riley R."/>
            <person name="Ohm R."/>
            <person name="Sun H."/>
            <person name="Tunlid A."/>
            <person name="Henrissat B."/>
            <person name="Grigoriev I.V."/>
            <person name="Hibbett D.S."/>
            <person name="Martin F."/>
        </authorList>
    </citation>
    <scope>NUCLEOTIDE SEQUENCE [LARGE SCALE GENOMIC DNA]</scope>
    <source>
        <strain evidence="2">F 1598</strain>
    </source>
</reference>
<dbReference type="EMBL" id="KN833020">
    <property type="protein sequence ID" value="KIM77979.1"/>
    <property type="molecule type" value="Genomic_DNA"/>
</dbReference>
<accession>A0A0C3FDT3</accession>
<evidence type="ECO:0000313" key="1">
    <source>
        <dbReference type="EMBL" id="KIM77979.1"/>
    </source>
</evidence>
<proteinExistence type="predicted"/>
<dbReference type="AlphaFoldDB" id="A0A0C3FDT3"/>
<organism evidence="1 2">
    <name type="scientific">Piloderma croceum (strain F 1598)</name>
    <dbReference type="NCBI Taxonomy" id="765440"/>
    <lineage>
        <taxon>Eukaryota</taxon>
        <taxon>Fungi</taxon>
        <taxon>Dikarya</taxon>
        <taxon>Basidiomycota</taxon>
        <taxon>Agaricomycotina</taxon>
        <taxon>Agaricomycetes</taxon>
        <taxon>Agaricomycetidae</taxon>
        <taxon>Atheliales</taxon>
        <taxon>Atheliaceae</taxon>
        <taxon>Piloderma</taxon>
    </lineage>
</organism>
<dbReference type="HOGENOM" id="CLU_1993489_0_0_1"/>
<evidence type="ECO:0000313" key="2">
    <source>
        <dbReference type="Proteomes" id="UP000054166"/>
    </source>
</evidence>
<name>A0A0C3FDT3_PILCF</name>
<reference evidence="1 2" key="1">
    <citation type="submission" date="2014-04" db="EMBL/GenBank/DDBJ databases">
        <authorList>
            <consortium name="DOE Joint Genome Institute"/>
            <person name="Kuo A."/>
            <person name="Tarkka M."/>
            <person name="Buscot F."/>
            <person name="Kohler A."/>
            <person name="Nagy L.G."/>
            <person name="Floudas D."/>
            <person name="Copeland A."/>
            <person name="Barry K.W."/>
            <person name="Cichocki N."/>
            <person name="Veneault-Fourrey C."/>
            <person name="LaButti K."/>
            <person name="Lindquist E.A."/>
            <person name="Lipzen A."/>
            <person name="Lundell T."/>
            <person name="Morin E."/>
            <person name="Murat C."/>
            <person name="Sun H."/>
            <person name="Tunlid A."/>
            <person name="Henrissat B."/>
            <person name="Grigoriev I.V."/>
            <person name="Hibbett D.S."/>
            <person name="Martin F."/>
            <person name="Nordberg H.P."/>
            <person name="Cantor M.N."/>
            <person name="Hua S.X."/>
        </authorList>
    </citation>
    <scope>NUCLEOTIDE SEQUENCE [LARGE SCALE GENOMIC DNA]</scope>
    <source>
        <strain evidence="1 2">F 1598</strain>
    </source>
</reference>
<gene>
    <name evidence="1" type="ORF">PILCRDRAFT_824962</name>
</gene>
<protein>
    <submittedName>
        <fullName evidence="1">Uncharacterized protein</fullName>
    </submittedName>
</protein>
<keyword evidence="2" id="KW-1185">Reference proteome</keyword>
<dbReference type="Proteomes" id="UP000054166">
    <property type="component" value="Unassembled WGS sequence"/>
</dbReference>
<sequence length="125" mass="13645">MRGVTCAIIGYKVPIESFDTYALTIGLNTTNQVIKAITAHLSSTLATPVILVSVDTEFSNDYMLCYSADTTKHVYDCAEILSIEVAPAFEKIPTLIGTEGELRRIVVNKAHVFRPMRQLDGGAHA</sequence>